<dbReference type="Proteomes" id="UP000431401">
    <property type="component" value="Unassembled WGS sequence"/>
</dbReference>
<name>A0A7K0E0V1_9NOCA</name>
<proteinExistence type="predicted"/>
<keyword evidence="2" id="KW-1185">Reference proteome</keyword>
<sequence length="173" mass="19631">MQVRTSHPIVDAILDRYRREVGTALPAYRNHVLRSLNYHQLLLGEPVPGTAALAWAVHDLGIWTAGTWDYLDPSADLVSKHAAEFGIDDIEGTRRMVLDHHRLHATDDRLSETFRLADRIDATRGLLRRPATRADIEAVAAQLPYEGFHTFLIRRGVAYALTHPTRPLPMVRW</sequence>
<evidence type="ECO:0000313" key="2">
    <source>
        <dbReference type="Proteomes" id="UP000431401"/>
    </source>
</evidence>
<dbReference type="EMBL" id="WEGI01000019">
    <property type="protein sequence ID" value="MQY31438.1"/>
    <property type="molecule type" value="Genomic_DNA"/>
</dbReference>
<comment type="caution">
    <text evidence="1">The sequence shown here is derived from an EMBL/GenBank/DDBJ whole genome shotgun (WGS) entry which is preliminary data.</text>
</comment>
<gene>
    <name evidence="1" type="ORF">NRB56_70470</name>
</gene>
<dbReference type="AlphaFoldDB" id="A0A7K0E0V1"/>
<dbReference type="OrthoDB" id="459260at2"/>
<reference evidence="1 2" key="1">
    <citation type="submission" date="2019-10" db="EMBL/GenBank/DDBJ databases">
        <title>Nocardia macrotermitis sp. nov. and Nocardia aurantia sp. nov., isolated from the gut of fungus growing-termite Macrotermes natalensis.</title>
        <authorList>
            <person name="Benndorf R."/>
            <person name="Schwitalla J."/>
            <person name="Martin K."/>
            <person name="De Beer W."/>
            <person name="Kaster A.-K."/>
            <person name="Vollmers J."/>
            <person name="Poulsen M."/>
            <person name="Beemelmanns C."/>
        </authorList>
    </citation>
    <scope>NUCLEOTIDE SEQUENCE [LARGE SCALE GENOMIC DNA]</scope>
    <source>
        <strain evidence="1 2">RB56</strain>
    </source>
</reference>
<dbReference type="RefSeq" id="WP_153348675.1">
    <property type="nucleotide sequence ID" value="NZ_WEGI01000019.1"/>
</dbReference>
<protein>
    <recommendedName>
        <fullName evidence="3">Phosphohydrolase</fullName>
    </recommendedName>
</protein>
<organism evidence="1 2">
    <name type="scientific">Nocardia aurantia</name>
    <dbReference type="NCBI Taxonomy" id="2585199"/>
    <lineage>
        <taxon>Bacteria</taxon>
        <taxon>Bacillati</taxon>
        <taxon>Actinomycetota</taxon>
        <taxon>Actinomycetes</taxon>
        <taxon>Mycobacteriales</taxon>
        <taxon>Nocardiaceae</taxon>
        <taxon>Nocardia</taxon>
    </lineage>
</organism>
<accession>A0A7K0E0V1</accession>
<evidence type="ECO:0008006" key="3">
    <source>
        <dbReference type="Google" id="ProtNLM"/>
    </source>
</evidence>
<evidence type="ECO:0000313" key="1">
    <source>
        <dbReference type="EMBL" id="MQY31438.1"/>
    </source>
</evidence>